<evidence type="ECO:0000313" key="2">
    <source>
        <dbReference type="EMBL" id="KAL0168840.1"/>
    </source>
</evidence>
<feature type="non-terminal residue" evidence="2">
    <location>
        <position position="55"/>
    </location>
</feature>
<dbReference type="EMBL" id="JAMKFB020000018">
    <property type="protein sequence ID" value="KAL0168840.1"/>
    <property type="molecule type" value="Genomic_DNA"/>
</dbReference>
<dbReference type="AlphaFoldDB" id="A0ABD0P4R9"/>
<sequence>CAQPAAHNPSRLLSRRYTQPARRPALLDRGLCSGRHGANSAGLHRHVLVEEPSAE</sequence>
<comment type="caution">
    <text evidence="2">The sequence shown here is derived from an EMBL/GenBank/DDBJ whole genome shotgun (WGS) entry which is preliminary data.</text>
</comment>
<name>A0ABD0P4R9_CIRMR</name>
<feature type="non-terminal residue" evidence="2">
    <location>
        <position position="1"/>
    </location>
</feature>
<organism evidence="2 3">
    <name type="scientific">Cirrhinus mrigala</name>
    <name type="common">Mrigala</name>
    <dbReference type="NCBI Taxonomy" id="683832"/>
    <lineage>
        <taxon>Eukaryota</taxon>
        <taxon>Metazoa</taxon>
        <taxon>Chordata</taxon>
        <taxon>Craniata</taxon>
        <taxon>Vertebrata</taxon>
        <taxon>Euteleostomi</taxon>
        <taxon>Actinopterygii</taxon>
        <taxon>Neopterygii</taxon>
        <taxon>Teleostei</taxon>
        <taxon>Ostariophysi</taxon>
        <taxon>Cypriniformes</taxon>
        <taxon>Cyprinidae</taxon>
        <taxon>Labeoninae</taxon>
        <taxon>Labeonini</taxon>
        <taxon>Cirrhinus</taxon>
    </lineage>
</organism>
<proteinExistence type="predicted"/>
<accession>A0ABD0P4R9</accession>
<dbReference type="Proteomes" id="UP001529510">
    <property type="component" value="Unassembled WGS sequence"/>
</dbReference>
<reference evidence="2 3" key="1">
    <citation type="submission" date="2024-05" db="EMBL/GenBank/DDBJ databases">
        <title>Genome sequencing and assembly of Indian major carp, Cirrhinus mrigala (Hamilton, 1822).</title>
        <authorList>
            <person name="Mohindra V."/>
            <person name="Chowdhury L.M."/>
            <person name="Lal K."/>
            <person name="Jena J.K."/>
        </authorList>
    </citation>
    <scope>NUCLEOTIDE SEQUENCE [LARGE SCALE GENOMIC DNA]</scope>
    <source>
        <strain evidence="2">CM1030</strain>
        <tissue evidence="2">Blood</tissue>
    </source>
</reference>
<feature type="region of interest" description="Disordered" evidence="1">
    <location>
        <begin position="1"/>
        <end position="23"/>
    </location>
</feature>
<evidence type="ECO:0000256" key="1">
    <source>
        <dbReference type="SAM" id="MobiDB-lite"/>
    </source>
</evidence>
<protein>
    <submittedName>
        <fullName evidence="2">Uncharacterized protein</fullName>
    </submittedName>
</protein>
<evidence type="ECO:0000313" key="3">
    <source>
        <dbReference type="Proteomes" id="UP001529510"/>
    </source>
</evidence>
<gene>
    <name evidence="2" type="ORF">M9458_037062</name>
</gene>
<keyword evidence="3" id="KW-1185">Reference proteome</keyword>